<keyword evidence="5" id="KW-1185">Reference proteome</keyword>
<name>W2SAR3_CYPE1</name>
<dbReference type="GO" id="GO:0036088">
    <property type="term" value="P:D-serine catabolic process"/>
    <property type="evidence" value="ECO:0007669"/>
    <property type="project" value="TreeGrafter"/>
</dbReference>
<dbReference type="PANTHER" id="PTHR28004:SF2">
    <property type="entry name" value="D-SERINE DEHYDRATASE"/>
    <property type="match status" value="1"/>
</dbReference>
<feature type="domain" description="D-serine dehydratase-like" evidence="3">
    <location>
        <begin position="321"/>
        <end position="442"/>
    </location>
</feature>
<dbReference type="InParanoid" id="W2SAR3"/>
<protein>
    <recommendedName>
        <fullName evidence="3">D-serine dehydratase-like domain-containing protein</fullName>
    </recommendedName>
</protein>
<gene>
    <name evidence="4" type="ORF">HMPREF1541_09553</name>
</gene>
<dbReference type="SMART" id="SM01119">
    <property type="entry name" value="D-ser_dehydrat"/>
    <property type="match status" value="1"/>
</dbReference>
<dbReference type="PANTHER" id="PTHR28004">
    <property type="entry name" value="ZGC:162816-RELATED"/>
    <property type="match status" value="1"/>
</dbReference>
<accession>W2SAR3</accession>
<dbReference type="Proteomes" id="UP000030752">
    <property type="component" value="Unassembled WGS sequence"/>
</dbReference>
<dbReference type="InterPro" id="IPR042208">
    <property type="entry name" value="D-ser_dehydrat-like_sf"/>
</dbReference>
<dbReference type="eggNOG" id="ENOG502QRZ0">
    <property type="taxonomic scope" value="Eukaryota"/>
</dbReference>
<evidence type="ECO:0000313" key="5">
    <source>
        <dbReference type="Proteomes" id="UP000030752"/>
    </source>
</evidence>
<dbReference type="Pfam" id="PF14031">
    <property type="entry name" value="D-ser_dehydrat"/>
    <property type="match status" value="1"/>
</dbReference>
<evidence type="ECO:0000313" key="4">
    <source>
        <dbReference type="EMBL" id="ETN45720.1"/>
    </source>
</evidence>
<proteinExistence type="inferred from homology"/>
<dbReference type="HOGENOM" id="CLU_031639_0_0_1"/>
<dbReference type="InterPro" id="IPR029066">
    <property type="entry name" value="PLP-binding_barrel"/>
</dbReference>
<dbReference type="InterPro" id="IPR026956">
    <property type="entry name" value="D-ser_dehydrat-like_dom"/>
</dbReference>
<comment type="similarity">
    <text evidence="1">Belongs to the DSD1 family.</text>
</comment>
<evidence type="ECO:0000256" key="2">
    <source>
        <dbReference type="ARBA" id="ARBA00023239"/>
    </source>
</evidence>
<dbReference type="STRING" id="1220924.W2SAR3"/>
<dbReference type="EMBL" id="KB822712">
    <property type="protein sequence ID" value="ETN45720.1"/>
    <property type="molecule type" value="Genomic_DNA"/>
</dbReference>
<dbReference type="RefSeq" id="XP_008712448.1">
    <property type="nucleotide sequence ID" value="XM_008714226.1"/>
</dbReference>
<dbReference type="Gene3D" id="2.40.37.20">
    <property type="entry name" value="D-serine dehydratase-like domain"/>
    <property type="match status" value="1"/>
</dbReference>
<dbReference type="AlphaFoldDB" id="W2SAR3"/>
<dbReference type="SUPFAM" id="SSF51419">
    <property type="entry name" value="PLP-binding barrel"/>
    <property type="match status" value="1"/>
</dbReference>
<dbReference type="InterPro" id="IPR001608">
    <property type="entry name" value="Ala_racemase_N"/>
</dbReference>
<dbReference type="GeneID" id="19976892"/>
<sequence>MTASLRSPASSDGAESDVIGRDIHDVAKPAVLLDKAKMQRHCQTLRAATERLGVDFRFHVKSHKTREGLKLQAGESAKNIRLVVSTIAELEHMLPILQDFQTTGRHVNVLYGIPLPRSQVSRLAALGRRLGAGSISVQSTTSVSWSMFPAGVFLKIDTGYHRAGLPPTGVNKSGLVESLMLLEQQGRATFVGLYSHSSLSYADSTPQKALLNLENEIKGCLDALTINSHLFPAAQNLTISVGASPQVTSIETLTNPTQDTTSPSREATNLLRTIRSVAHARPSGFRTTLELHAGVYALLDVQQLATHSRGAQLGACEDEIAVSVVAEICSVYNDGERAQPEALAAVGTLGLGREPCGAYAGWGVVDREAYAGLGRQDSERRLVVARVSQEHSIMAWEQRREGEGEEVSPVPPVPLEVGQTIRIYPNHACVAGALYPRYLIVDSSDDSGGRKVIDTWERARGW</sequence>
<keyword evidence="2" id="KW-0456">Lyase</keyword>
<organism evidence="4 5">
    <name type="scientific">Cyphellophora europaea (strain CBS 101466)</name>
    <name type="common">Phialophora europaea</name>
    <dbReference type="NCBI Taxonomy" id="1220924"/>
    <lineage>
        <taxon>Eukaryota</taxon>
        <taxon>Fungi</taxon>
        <taxon>Dikarya</taxon>
        <taxon>Ascomycota</taxon>
        <taxon>Pezizomycotina</taxon>
        <taxon>Eurotiomycetes</taxon>
        <taxon>Chaetothyriomycetidae</taxon>
        <taxon>Chaetothyriales</taxon>
        <taxon>Cyphellophoraceae</taxon>
        <taxon>Cyphellophora</taxon>
    </lineage>
</organism>
<dbReference type="GO" id="GO:0008721">
    <property type="term" value="F:D-serine ammonia-lyase activity"/>
    <property type="evidence" value="ECO:0007669"/>
    <property type="project" value="TreeGrafter"/>
</dbReference>
<evidence type="ECO:0000256" key="1">
    <source>
        <dbReference type="ARBA" id="ARBA00005323"/>
    </source>
</evidence>
<reference evidence="4 5" key="1">
    <citation type="submission" date="2013-03" db="EMBL/GenBank/DDBJ databases">
        <title>The Genome Sequence of Phialophora europaea CBS 101466.</title>
        <authorList>
            <consortium name="The Broad Institute Genomics Platform"/>
            <person name="Cuomo C."/>
            <person name="de Hoog S."/>
            <person name="Gorbushina A."/>
            <person name="Walker B."/>
            <person name="Young S.K."/>
            <person name="Zeng Q."/>
            <person name="Gargeya S."/>
            <person name="Fitzgerald M."/>
            <person name="Haas B."/>
            <person name="Abouelleil A."/>
            <person name="Allen A.W."/>
            <person name="Alvarado L."/>
            <person name="Arachchi H.M."/>
            <person name="Berlin A.M."/>
            <person name="Chapman S.B."/>
            <person name="Gainer-Dewar J."/>
            <person name="Goldberg J."/>
            <person name="Griggs A."/>
            <person name="Gujja S."/>
            <person name="Hansen M."/>
            <person name="Howarth C."/>
            <person name="Imamovic A."/>
            <person name="Ireland A."/>
            <person name="Larimer J."/>
            <person name="McCowan C."/>
            <person name="Murphy C."/>
            <person name="Pearson M."/>
            <person name="Poon T.W."/>
            <person name="Priest M."/>
            <person name="Roberts A."/>
            <person name="Saif S."/>
            <person name="Shea T."/>
            <person name="Sisk P."/>
            <person name="Sykes S."/>
            <person name="Wortman J."/>
            <person name="Nusbaum C."/>
            <person name="Birren B."/>
        </authorList>
    </citation>
    <scope>NUCLEOTIDE SEQUENCE [LARGE SCALE GENOMIC DNA]</scope>
    <source>
        <strain evidence="4 5">CBS 101466</strain>
    </source>
</reference>
<dbReference type="VEuPathDB" id="FungiDB:HMPREF1541_09553"/>
<dbReference type="Pfam" id="PF01168">
    <property type="entry name" value="Ala_racemase_N"/>
    <property type="match status" value="1"/>
</dbReference>
<dbReference type="FunCoup" id="W2SAR3">
    <property type="interactions" value="32"/>
</dbReference>
<dbReference type="OrthoDB" id="20198at2759"/>
<evidence type="ECO:0000259" key="3">
    <source>
        <dbReference type="SMART" id="SM01119"/>
    </source>
</evidence>
<dbReference type="InterPro" id="IPR051466">
    <property type="entry name" value="D-amino_acid_metab_enzyme"/>
</dbReference>
<dbReference type="Gene3D" id="3.20.20.10">
    <property type="entry name" value="Alanine racemase"/>
    <property type="match status" value="1"/>
</dbReference>